<feature type="domain" description="C2H2-type" evidence="13">
    <location>
        <begin position="910"/>
        <end position="938"/>
    </location>
</feature>
<feature type="region of interest" description="Disordered" evidence="12">
    <location>
        <begin position="497"/>
        <end position="570"/>
    </location>
</feature>
<evidence type="ECO:0000256" key="12">
    <source>
        <dbReference type="SAM" id="MobiDB-lite"/>
    </source>
</evidence>
<dbReference type="PANTHER" id="PTHR16515">
    <property type="entry name" value="PR DOMAIN ZINC FINGER PROTEIN"/>
    <property type="match status" value="1"/>
</dbReference>
<feature type="compositionally biased region" description="Low complexity" evidence="12">
    <location>
        <begin position="281"/>
        <end position="293"/>
    </location>
</feature>
<feature type="region of interest" description="Disordered" evidence="12">
    <location>
        <begin position="584"/>
        <end position="630"/>
    </location>
</feature>
<feature type="region of interest" description="Disordered" evidence="12">
    <location>
        <begin position="994"/>
        <end position="1082"/>
    </location>
</feature>
<evidence type="ECO:0000256" key="10">
    <source>
        <dbReference type="ARBA" id="ARBA00023242"/>
    </source>
</evidence>
<feature type="compositionally biased region" description="Polar residues" evidence="12">
    <location>
        <begin position="306"/>
        <end position="316"/>
    </location>
</feature>
<feature type="region of interest" description="Disordered" evidence="12">
    <location>
        <begin position="91"/>
        <end position="115"/>
    </location>
</feature>
<feature type="domain" description="C2H2-type" evidence="13">
    <location>
        <begin position="755"/>
        <end position="782"/>
    </location>
</feature>
<keyword evidence="9" id="KW-0804">Transcription</keyword>
<keyword evidence="3" id="KW-0479">Metal-binding</keyword>
<evidence type="ECO:0000256" key="1">
    <source>
        <dbReference type="ARBA" id="ARBA00004123"/>
    </source>
</evidence>
<dbReference type="PANTHER" id="PTHR16515:SF21">
    <property type="entry name" value="PR DOMAIN ZINC FINGER PROTEIN 13"/>
    <property type="match status" value="1"/>
</dbReference>
<feature type="compositionally biased region" description="Low complexity" evidence="12">
    <location>
        <begin position="1435"/>
        <end position="1446"/>
    </location>
</feature>
<feature type="compositionally biased region" description="Acidic residues" evidence="12">
    <location>
        <begin position="1055"/>
        <end position="1067"/>
    </location>
</feature>
<feature type="domain" description="C2H2-type" evidence="13">
    <location>
        <begin position="400"/>
        <end position="422"/>
    </location>
</feature>
<dbReference type="RefSeq" id="XP_013410189.1">
    <property type="nucleotide sequence ID" value="XM_013554735.1"/>
</dbReference>
<dbReference type="GeneID" id="106173564"/>
<evidence type="ECO:0000313" key="14">
    <source>
        <dbReference type="Proteomes" id="UP000085678"/>
    </source>
</evidence>
<dbReference type="GO" id="GO:0008270">
    <property type="term" value="F:zinc ion binding"/>
    <property type="evidence" value="ECO:0007669"/>
    <property type="project" value="UniProtKB-KW"/>
</dbReference>
<feature type="compositionally biased region" description="Basic and acidic residues" evidence="12">
    <location>
        <begin position="998"/>
        <end position="1026"/>
    </location>
</feature>
<dbReference type="InterPro" id="IPR050331">
    <property type="entry name" value="Zinc_finger"/>
</dbReference>
<dbReference type="PROSITE" id="PS50157">
    <property type="entry name" value="ZINC_FINGER_C2H2_2"/>
    <property type="match status" value="10"/>
</dbReference>
<feature type="region of interest" description="Disordered" evidence="12">
    <location>
        <begin position="1"/>
        <end position="71"/>
    </location>
</feature>
<feature type="domain" description="C2H2-type" evidence="13">
    <location>
        <begin position="163"/>
        <end position="190"/>
    </location>
</feature>
<dbReference type="Pfam" id="PF00096">
    <property type="entry name" value="zf-C2H2"/>
    <property type="match status" value="4"/>
</dbReference>
<dbReference type="PROSITE" id="PS00028">
    <property type="entry name" value="ZINC_FINGER_C2H2_1"/>
    <property type="match status" value="7"/>
</dbReference>
<dbReference type="FunFam" id="3.30.160.60:FF:000688">
    <property type="entry name" value="zinc finger protein 197 isoform X1"/>
    <property type="match status" value="1"/>
</dbReference>
<feature type="compositionally biased region" description="Polar residues" evidence="12">
    <location>
        <begin position="526"/>
        <end position="551"/>
    </location>
</feature>
<feature type="domain" description="C2H2-type" evidence="13">
    <location>
        <begin position="372"/>
        <end position="399"/>
    </location>
</feature>
<dbReference type="FunFam" id="3.30.160.60:FF:000075">
    <property type="entry name" value="Putative zinc finger protein 536"/>
    <property type="match status" value="1"/>
</dbReference>
<reference evidence="15" key="2">
    <citation type="submission" date="2025-08" db="UniProtKB">
        <authorList>
            <consortium name="RefSeq"/>
        </authorList>
    </citation>
    <scope>IDENTIFICATION</scope>
</reference>
<dbReference type="InterPro" id="IPR036236">
    <property type="entry name" value="Znf_C2H2_sf"/>
</dbReference>
<sequence length="1453" mass="160976">MSRRKQSKPQHILNEDGKEGGGTDLLTQGPVSLGQTSSEVTVTDPQSTSIPEAVATDTTHSSSNSHNVQWPEDQDSDFQVLNKVLNALGDNDPTSAGVQEVPATSSTSQKSIFPGSDSLLGTAGGGDWLNKLELADPNQSQSLSFGASKFPSSQTGLLDLTDRTCMYCGVVKKSPADLERHVRKHTGERPFACNVCSKAFKAKRSLQYHQYMHHGMESQNTNIVQKYSEARKRKLQLENIKGTWPTSAGLLSSSLYLKGAGAVQSGAYHGAKLVKLDEASAESGSQESGDSSSIPQGRFQHGGRNTPMSADSSPRPESQLEQDDEGISQDGSMGGTGQEDSQDGPWISPDSQSLSHKLSQHFDGKSSFLAHRTCTFCGKVCPKPSDLKRHLMVHTGERPFKCAVCGKAFKAKGSMLYHMKAHHNMDVELSQGLEERYLRLKVKEHYKQKEQELVKMRIEEMGGGGDSVLVNGNGGLDLGHASAVVVNEALIKLDIPTQDSSSPECSQMGVPPTGQMLDDIEEKGENSNQSISQTGETQSKSLQKEGATTSQEQEETEPVPAKSYQGPSVLRGLRLRNPQAYRSYGASSQTNVYNVSQQEGKPLNPWRRRKKQHHAAPTQKNLIPVTKPSPGRKGLVFHNISFQDEKHDSQGPTVDSNARIGSGQVMQKHTEVMLQDEESWDSYSQAQKVKSLNMSKQNFEVIEETMVVSRLDGYDTTTGQRMALYKCHLCSQVYSDLGKLQIHLPLHFDQDPALYRCQACGASFTSRMQFVYHLEWHFKHDNPEFDNFSSGHQMSAEGISQYGGRLAGDARSDTMEEEEGDMKDKIRERIDHLISQNVSVLSSMETPKMLRNYARPASEKTYLKRLSGIQGSNREGEGTTFYQCRTCNKGFFRLFSLRRHERIHTGVKPCYCRECGKGFSEMRNLRQHIVRFHDHVKNHDDLIALKPVRRHSFFSTNKYSVFRNRLNRRSSGGSSLSSYKSRLENKIASLKNAGNINRKKEIPSFKEEETKEEDQQSKIKKIRQEDGVGEDVTVVLPSDEPLGDEDVLGPRNPDIVDDQEEDEEESDVFTSPGILVPNNQPTSMMSHLSARTRRKGALPTKLLGSGPKTLLTSPVSANNADANIDNNPLYGTRDQQENLDIHVIRNENEVGGQQEFKGQQETWGQQVVRGQQHINIKDQDDVEFIEGESFPASHNQTNLFRGQESRFASAPTMAPSMTPSMTGAPTPVITMATKSSSFSCPPNMLIAGMPESQFGGNMFASGLGNVRRSTSRLAVVKDPSRREESCQPIIIQGVPVYRCVFCGREFPTLADINRHLDFHEDVRPYECNVCDYKARTNSQLKVHMLRHKGIREFHCQLCNYKGVTQSDLNRHYKSNIHILKAQNQCPKCWEGFVSPLGLRDHMEDCNGKGPNARQNSRGATVSPRGASISPRGANSSTRGSTSSPRGAAAVGLK</sequence>
<dbReference type="InParanoid" id="A0A1S3JJV6"/>
<keyword evidence="8" id="KW-0238">DNA-binding</keyword>
<dbReference type="OrthoDB" id="6077919at2759"/>
<feature type="domain" description="C2H2-type" evidence="13">
    <location>
        <begin position="191"/>
        <end position="218"/>
    </location>
</feature>
<evidence type="ECO:0000256" key="7">
    <source>
        <dbReference type="ARBA" id="ARBA00023015"/>
    </source>
</evidence>
<organism evidence="14 15">
    <name type="scientific">Lingula anatina</name>
    <name type="common">Brachiopod</name>
    <name type="synonym">Lingula unguis</name>
    <dbReference type="NCBI Taxonomy" id="7574"/>
    <lineage>
        <taxon>Eukaryota</taxon>
        <taxon>Metazoa</taxon>
        <taxon>Spiralia</taxon>
        <taxon>Lophotrochozoa</taxon>
        <taxon>Brachiopoda</taxon>
        <taxon>Linguliformea</taxon>
        <taxon>Lingulata</taxon>
        <taxon>Lingulida</taxon>
        <taxon>Linguloidea</taxon>
        <taxon>Lingulidae</taxon>
        <taxon>Lingula</taxon>
    </lineage>
</organism>
<proteinExistence type="inferred from homology"/>
<feature type="domain" description="C2H2-type" evidence="13">
    <location>
        <begin position="725"/>
        <end position="752"/>
    </location>
</feature>
<feature type="region of interest" description="Disordered" evidence="12">
    <location>
        <begin position="1404"/>
        <end position="1453"/>
    </location>
</feature>
<evidence type="ECO:0000256" key="5">
    <source>
        <dbReference type="ARBA" id="ARBA00022771"/>
    </source>
</evidence>
<comment type="similarity">
    <text evidence="2">Belongs to the krueppel C2H2-type zinc-finger protein family.</text>
</comment>
<evidence type="ECO:0000259" key="13">
    <source>
        <dbReference type="PROSITE" id="PS50157"/>
    </source>
</evidence>
<evidence type="ECO:0000313" key="15">
    <source>
        <dbReference type="RefSeq" id="XP_013410189.1"/>
    </source>
</evidence>
<dbReference type="OMA" id="MDNESEH"/>
<evidence type="ECO:0000256" key="11">
    <source>
        <dbReference type="PROSITE-ProRule" id="PRU00042"/>
    </source>
</evidence>
<dbReference type="GO" id="GO:0005634">
    <property type="term" value="C:nucleus"/>
    <property type="evidence" value="ECO:0007669"/>
    <property type="project" value="UniProtKB-SubCell"/>
</dbReference>
<dbReference type="InterPro" id="IPR013087">
    <property type="entry name" value="Znf_C2H2_type"/>
</dbReference>
<feature type="region of interest" description="Disordered" evidence="12">
    <location>
        <begin position="1099"/>
        <end position="1129"/>
    </location>
</feature>
<gene>
    <name evidence="15" type="primary">LOC106173564</name>
</gene>
<dbReference type="KEGG" id="lak:106173564"/>
<keyword evidence="5 11" id="KW-0863">Zinc-finger</keyword>
<dbReference type="SUPFAM" id="SSF57667">
    <property type="entry name" value="beta-beta-alpha zinc fingers"/>
    <property type="match status" value="6"/>
</dbReference>
<feature type="domain" description="C2H2-type" evidence="13">
    <location>
        <begin position="882"/>
        <end position="909"/>
    </location>
</feature>
<name>A0A1S3JJV6_LINAN</name>
<evidence type="ECO:0000256" key="6">
    <source>
        <dbReference type="ARBA" id="ARBA00022833"/>
    </source>
</evidence>
<evidence type="ECO:0000256" key="9">
    <source>
        <dbReference type="ARBA" id="ARBA00023163"/>
    </source>
</evidence>
<feature type="domain" description="C2H2-type" evidence="13">
    <location>
        <begin position="1325"/>
        <end position="1352"/>
    </location>
</feature>
<feature type="compositionally biased region" description="Polar residues" evidence="12">
    <location>
        <begin position="92"/>
        <end position="111"/>
    </location>
</feature>
<keyword evidence="14" id="KW-1185">Reference proteome</keyword>
<evidence type="ECO:0000256" key="2">
    <source>
        <dbReference type="ARBA" id="ARBA00006991"/>
    </source>
</evidence>
<accession>A0A1S3JJV6</accession>
<dbReference type="Proteomes" id="UP000085678">
    <property type="component" value="Unplaced"/>
</dbReference>
<comment type="subcellular location">
    <subcellularLocation>
        <location evidence="1">Nucleus</location>
    </subcellularLocation>
</comment>
<keyword evidence="4" id="KW-0677">Repeat</keyword>
<evidence type="ECO:0000256" key="4">
    <source>
        <dbReference type="ARBA" id="ARBA00022737"/>
    </source>
</evidence>
<reference evidence="15" key="1">
    <citation type="journal article" date="2015" name="Nat. Commun.">
        <title>The Lingula genome provides insights into brachiopod evolution and the origin of phosphate biomineralization.</title>
        <authorList>
            <person name="Luo Y.J."/>
            <person name="Takeuchi T."/>
            <person name="Koyanagi R."/>
            <person name="Yamada L."/>
            <person name="Kanda M."/>
            <person name="Khalturina M."/>
            <person name="Fujie M."/>
            <person name="Yamasaki S.I."/>
            <person name="Endo K."/>
            <person name="Satoh N."/>
        </authorList>
    </citation>
    <scope>NUCLEOTIDE SEQUENCE</scope>
</reference>
<feature type="compositionally biased region" description="Polar residues" evidence="12">
    <location>
        <begin position="25"/>
        <end position="50"/>
    </location>
</feature>
<dbReference type="GO" id="GO:0003677">
    <property type="term" value="F:DNA binding"/>
    <property type="evidence" value="ECO:0007669"/>
    <property type="project" value="UniProtKB-KW"/>
</dbReference>
<keyword evidence="7" id="KW-0805">Transcription regulation</keyword>
<protein>
    <submittedName>
        <fullName evidence="15">Zinc finger protein 236</fullName>
    </submittedName>
</protein>
<feature type="region of interest" description="Disordered" evidence="12">
    <location>
        <begin position="279"/>
        <end position="359"/>
    </location>
</feature>
<keyword evidence="6" id="KW-0862">Zinc</keyword>
<feature type="compositionally biased region" description="Low complexity" evidence="12">
    <location>
        <begin position="58"/>
        <end position="67"/>
    </location>
</feature>
<feature type="domain" description="C2H2-type" evidence="13">
    <location>
        <begin position="1297"/>
        <end position="1324"/>
    </location>
</feature>
<feature type="compositionally biased region" description="Polar residues" evidence="12">
    <location>
        <begin position="585"/>
        <end position="599"/>
    </location>
</feature>
<evidence type="ECO:0000256" key="8">
    <source>
        <dbReference type="ARBA" id="ARBA00023125"/>
    </source>
</evidence>
<dbReference type="Gene3D" id="3.30.160.60">
    <property type="entry name" value="Classic Zinc Finger"/>
    <property type="match status" value="9"/>
</dbReference>
<keyword evidence="10" id="KW-0539">Nucleus</keyword>
<dbReference type="GO" id="GO:0010468">
    <property type="term" value="P:regulation of gene expression"/>
    <property type="evidence" value="ECO:0007669"/>
    <property type="project" value="TreeGrafter"/>
</dbReference>
<evidence type="ECO:0000256" key="3">
    <source>
        <dbReference type="ARBA" id="ARBA00022723"/>
    </source>
</evidence>
<dbReference type="SMART" id="SM00355">
    <property type="entry name" value="ZnF_C2H2"/>
    <property type="match status" value="12"/>
</dbReference>
<feature type="compositionally biased region" description="Low complexity" evidence="12">
    <location>
        <begin position="1117"/>
        <end position="1127"/>
    </location>
</feature>
<dbReference type="FunFam" id="3.30.160.60:FF:000624">
    <property type="entry name" value="zinc finger protein 697"/>
    <property type="match status" value="1"/>
</dbReference>